<dbReference type="Gene3D" id="3.40.50.720">
    <property type="entry name" value="NAD(P)-binding Rossmann-like Domain"/>
    <property type="match status" value="1"/>
</dbReference>
<dbReference type="InterPro" id="IPR000713">
    <property type="entry name" value="Mur_ligase_N"/>
</dbReference>
<dbReference type="GO" id="GO:0071555">
    <property type="term" value="P:cell wall organization"/>
    <property type="evidence" value="ECO:0007669"/>
    <property type="project" value="UniProtKB-KW"/>
</dbReference>
<protein>
    <submittedName>
        <fullName evidence="12">UDP-N-acetylmuramate: L-alanyl-gamma-D-glutamyl-meso-diaminopimelate ligase</fullName>
    </submittedName>
</protein>
<dbReference type="SUPFAM" id="SSF53244">
    <property type="entry name" value="MurD-like peptide ligases, peptide-binding domain"/>
    <property type="match status" value="1"/>
</dbReference>
<dbReference type="Proteomes" id="UP000198651">
    <property type="component" value="Chromosome I"/>
</dbReference>
<dbReference type="GO" id="GO:0008360">
    <property type="term" value="P:regulation of cell shape"/>
    <property type="evidence" value="ECO:0007669"/>
    <property type="project" value="UniProtKB-KW"/>
</dbReference>
<feature type="domain" description="Mur ligase N-terminal catalytic" evidence="9">
    <location>
        <begin position="2"/>
        <end position="98"/>
    </location>
</feature>
<dbReference type="GO" id="GO:0009252">
    <property type="term" value="P:peptidoglycan biosynthetic process"/>
    <property type="evidence" value="ECO:0007669"/>
    <property type="project" value="UniProtKB-KW"/>
</dbReference>
<dbReference type="Gene3D" id="3.90.190.20">
    <property type="entry name" value="Mur ligase, C-terminal domain"/>
    <property type="match status" value="1"/>
</dbReference>
<dbReference type="SUPFAM" id="SSF53623">
    <property type="entry name" value="MurD-like peptide ligases, catalytic domain"/>
    <property type="match status" value="1"/>
</dbReference>
<evidence type="ECO:0000259" key="10">
    <source>
        <dbReference type="Pfam" id="PF02875"/>
    </source>
</evidence>
<dbReference type="InterPro" id="IPR004101">
    <property type="entry name" value="Mur_ligase_C"/>
</dbReference>
<proteinExistence type="predicted"/>
<evidence type="ECO:0000256" key="7">
    <source>
        <dbReference type="ARBA" id="ARBA00023306"/>
    </source>
</evidence>
<keyword evidence="8" id="KW-0961">Cell wall biogenesis/degradation</keyword>
<keyword evidence="13" id="KW-1185">Reference proteome</keyword>
<keyword evidence="3" id="KW-0547">Nucleotide-binding</keyword>
<gene>
    <name evidence="12" type="primary">mpl</name>
    <name evidence="12" type="ORF">Ark11_0157</name>
</gene>
<keyword evidence="4" id="KW-0067">ATP-binding</keyword>
<dbReference type="GO" id="GO:0051301">
    <property type="term" value="P:cell division"/>
    <property type="evidence" value="ECO:0007669"/>
    <property type="project" value="UniProtKB-KW"/>
</dbReference>
<dbReference type="Pfam" id="PF08245">
    <property type="entry name" value="Mur_ligase_M"/>
    <property type="match status" value="1"/>
</dbReference>
<sequence>MHIHILGIAGVLMSNVARLAIQCGHTVTGSDIKFYPPVVDALTQLDIHLIDNFDIGQLNYVKADLYLVGNVMCRGMPIIEEILNKGIPYTSAPKWLGDNILIDRHVLAVSGTHGKTTTAAMLTWILLEAGLAPGFLIGGIPRQITFSADKGESDLFVIEADEYDTAFFDKRSKFIHYHPKTLLINNLEYDHADIFRDLEDMTRQYHFLIRTLSGSATIIYPNDSNQVNSLLNGGCWSNRVSFSKDSSKLASYSDWTWTRNQRQVIFRTHSGECYSVSPITGDHNCHNALAAFLMAVNVGVSPEQAANALSSFRGVKRRLECILEKNGIRVFDDFAHHPTALKATISAAKELCSGRLWVVFEPSSNSFKRGLWADILAESLVESDYVMCYLHGVEWDVRGSLSLLGEGKFFLFNDIEALLDDLLPKVLPGDDIIIMSNGFFAGIGKRIMSRL</sequence>
<dbReference type="GO" id="GO:0016881">
    <property type="term" value="F:acid-amino acid ligase activity"/>
    <property type="evidence" value="ECO:0007669"/>
    <property type="project" value="InterPro"/>
</dbReference>
<evidence type="ECO:0000259" key="11">
    <source>
        <dbReference type="Pfam" id="PF08245"/>
    </source>
</evidence>
<dbReference type="Pfam" id="PF01225">
    <property type="entry name" value="Mur_ligase"/>
    <property type="match status" value="1"/>
</dbReference>
<evidence type="ECO:0000256" key="6">
    <source>
        <dbReference type="ARBA" id="ARBA00022984"/>
    </source>
</evidence>
<dbReference type="EMBL" id="LN906597">
    <property type="protein sequence ID" value="CUT17016.1"/>
    <property type="molecule type" value="Genomic_DNA"/>
</dbReference>
<organism evidence="12 13">
    <name type="scientific">Candidatus Ichthyocystis hellenicum</name>
    <dbReference type="NCBI Taxonomy" id="1561003"/>
    <lineage>
        <taxon>Bacteria</taxon>
        <taxon>Pseudomonadati</taxon>
        <taxon>Pseudomonadota</taxon>
        <taxon>Betaproteobacteria</taxon>
        <taxon>Burkholderiales</taxon>
        <taxon>Candidatus Ichthyocystis</taxon>
    </lineage>
</organism>
<dbReference type="Pfam" id="PF02875">
    <property type="entry name" value="Mur_ligase_C"/>
    <property type="match status" value="1"/>
</dbReference>
<evidence type="ECO:0000259" key="9">
    <source>
        <dbReference type="Pfam" id="PF01225"/>
    </source>
</evidence>
<dbReference type="InterPro" id="IPR050061">
    <property type="entry name" value="MurCDEF_pg_biosynth"/>
</dbReference>
<evidence type="ECO:0000256" key="2">
    <source>
        <dbReference type="ARBA" id="ARBA00022618"/>
    </source>
</evidence>
<dbReference type="InterPro" id="IPR013221">
    <property type="entry name" value="Mur_ligase_cen"/>
</dbReference>
<accession>A0A0S4M4D5</accession>
<keyword evidence="7" id="KW-0131">Cell cycle</keyword>
<evidence type="ECO:0000256" key="3">
    <source>
        <dbReference type="ARBA" id="ARBA00022741"/>
    </source>
</evidence>
<keyword evidence="5" id="KW-0133">Cell shape</keyword>
<feature type="domain" description="Mur ligase C-terminal" evidence="10">
    <location>
        <begin position="317"/>
        <end position="438"/>
    </location>
</feature>
<evidence type="ECO:0000256" key="5">
    <source>
        <dbReference type="ARBA" id="ARBA00022960"/>
    </source>
</evidence>
<keyword evidence="6" id="KW-0573">Peptidoglycan synthesis</keyword>
<keyword evidence="2" id="KW-0132">Cell division</keyword>
<dbReference type="InterPro" id="IPR005757">
    <property type="entry name" value="Mpl"/>
</dbReference>
<dbReference type="PANTHER" id="PTHR43445">
    <property type="entry name" value="UDP-N-ACETYLMURAMATE--L-ALANINE LIGASE-RELATED"/>
    <property type="match status" value="1"/>
</dbReference>
<evidence type="ECO:0000256" key="8">
    <source>
        <dbReference type="ARBA" id="ARBA00023316"/>
    </source>
</evidence>
<keyword evidence="1 12" id="KW-0436">Ligase</keyword>
<dbReference type="NCBIfam" id="TIGR01081">
    <property type="entry name" value="mpl"/>
    <property type="match status" value="1"/>
</dbReference>
<dbReference type="Gene3D" id="3.40.1190.10">
    <property type="entry name" value="Mur-like, catalytic domain"/>
    <property type="match status" value="1"/>
</dbReference>
<feature type="domain" description="Mur ligase central" evidence="11">
    <location>
        <begin position="109"/>
        <end position="294"/>
    </location>
</feature>
<dbReference type="PANTHER" id="PTHR43445:SF5">
    <property type="entry name" value="UDP-N-ACETYLMURAMATE--L-ALANYL-GAMMA-D-GLUTAMYL-MESO-2,6-DIAMINOHEPTANDIOATE LIGASE"/>
    <property type="match status" value="1"/>
</dbReference>
<dbReference type="STRING" id="1561003.Ark11_0157"/>
<dbReference type="InterPro" id="IPR036565">
    <property type="entry name" value="Mur-like_cat_sf"/>
</dbReference>
<evidence type="ECO:0000256" key="4">
    <source>
        <dbReference type="ARBA" id="ARBA00022840"/>
    </source>
</evidence>
<evidence type="ECO:0000256" key="1">
    <source>
        <dbReference type="ARBA" id="ARBA00022598"/>
    </source>
</evidence>
<dbReference type="SUPFAM" id="SSF51984">
    <property type="entry name" value="MurCD N-terminal domain"/>
    <property type="match status" value="1"/>
</dbReference>
<dbReference type="AlphaFoldDB" id="A0A0S4M4D5"/>
<reference evidence="13" key="1">
    <citation type="submission" date="2015-11" db="EMBL/GenBank/DDBJ databases">
        <authorList>
            <person name="Seth-Smith H.M.B."/>
        </authorList>
    </citation>
    <scope>NUCLEOTIDE SEQUENCE [LARGE SCALE GENOMIC DNA]</scope>
    <source>
        <strain evidence="13">2013Ark11</strain>
    </source>
</reference>
<name>A0A0S4M4D5_9BURK</name>
<dbReference type="InterPro" id="IPR036615">
    <property type="entry name" value="Mur_ligase_C_dom_sf"/>
</dbReference>
<evidence type="ECO:0000313" key="13">
    <source>
        <dbReference type="Proteomes" id="UP000198651"/>
    </source>
</evidence>
<dbReference type="PATRIC" id="fig|1561003.3.peg.158"/>
<evidence type="ECO:0000313" key="12">
    <source>
        <dbReference type="EMBL" id="CUT17016.1"/>
    </source>
</evidence>
<dbReference type="RefSeq" id="WP_092342583.1">
    <property type="nucleotide sequence ID" value="NZ_FLSL01000087.1"/>
</dbReference>
<dbReference type="GO" id="GO:0005524">
    <property type="term" value="F:ATP binding"/>
    <property type="evidence" value="ECO:0007669"/>
    <property type="project" value="UniProtKB-KW"/>
</dbReference>